<evidence type="ECO:0000259" key="1">
    <source>
        <dbReference type="Pfam" id="PF07700"/>
    </source>
</evidence>
<reference evidence="2 3" key="1">
    <citation type="submission" date="2019-01" db="EMBL/GenBank/DDBJ databases">
        <authorList>
            <person name="Chen W.-M."/>
        </authorList>
    </citation>
    <scope>NUCLEOTIDE SEQUENCE [LARGE SCALE GENOMIC DNA]</scope>
    <source>
        <strain evidence="2 3">HPM-16</strain>
    </source>
</reference>
<gene>
    <name evidence="2" type="ORF">EOE65_01340</name>
</gene>
<feature type="domain" description="Heme NO-binding" evidence="1">
    <location>
        <begin position="2"/>
        <end position="162"/>
    </location>
</feature>
<comment type="caution">
    <text evidence="2">The sequence shown here is derived from an EMBL/GenBank/DDBJ whole genome shotgun (WGS) entry which is preliminary data.</text>
</comment>
<name>A0A437QCR1_9GAMM</name>
<dbReference type="AlphaFoldDB" id="A0A437QCR1"/>
<accession>A0A437QCR1</accession>
<dbReference type="InterPro" id="IPR038158">
    <property type="entry name" value="H-NOX_domain_sf"/>
</dbReference>
<organism evidence="2 3">
    <name type="scientific">Neptunomonas marina</name>
    <dbReference type="NCBI Taxonomy" id="1815562"/>
    <lineage>
        <taxon>Bacteria</taxon>
        <taxon>Pseudomonadati</taxon>
        <taxon>Pseudomonadota</taxon>
        <taxon>Gammaproteobacteria</taxon>
        <taxon>Oceanospirillales</taxon>
        <taxon>Oceanospirillaceae</taxon>
        <taxon>Neptunomonas</taxon>
    </lineage>
</organism>
<proteinExistence type="predicted"/>
<dbReference type="InterPro" id="IPR011644">
    <property type="entry name" value="Heme_NO-bd"/>
</dbReference>
<dbReference type="InterPro" id="IPR024096">
    <property type="entry name" value="NO_sig/Golgi_transp_ligand-bd"/>
</dbReference>
<keyword evidence="3" id="KW-1185">Reference proteome</keyword>
<dbReference type="EMBL" id="SACQ01000001">
    <property type="protein sequence ID" value="RVU32324.1"/>
    <property type="molecule type" value="Genomic_DNA"/>
</dbReference>
<dbReference type="Gene3D" id="3.90.1520.10">
    <property type="entry name" value="H-NOX domain"/>
    <property type="match status" value="1"/>
</dbReference>
<dbReference type="RefSeq" id="WP_127692493.1">
    <property type="nucleotide sequence ID" value="NZ_SACQ01000001.1"/>
</dbReference>
<dbReference type="SUPFAM" id="SSF111126">
    <property type="entry name" value="Ligand-binding domain in the NO signalling and Golgi transport"/>
    <property type="match status" value="1"/>
</dbReference>
<dbReference type="Pfam" id="PF07700">
    <property type="entry name" value="HNOB"/>
    <property type="match status" value="1"/>
</dbReference>
<evidence type="ECO:0000313" key="2">
    <source>
        <dbReference type="EMBL" id="RVU32324.1"/>
    </source>
</evidence>
<sequence>MKGIVFNILEEMVIEKCGMAAWNELLETALPDEDGAFTAGKSYPDENLFALVHAASAKLETPAEQIISGLGEYMFGELAKRYPIFIEQAPDLKTFLLSVDQVIHTEVRKLYDDPNLPSFEYTQLDSGALLMEYRSPRKLCILAEGLIRGAAHHYQTPITLSHPTCMHTGSDHCDLIVEFGDEQ</sequence>
<dbReference type="PANTHER" id="PTHR45655:SF13">
    <property type="entry name" value="SOLUBLE GUANYLATE CYCLASE GCY-32-RELATED"/>
    <property type="match status" value="1"/>
</dbReference>
<evidence type="ECO:0000313" key="3">
    <source>
        <dbReference type="Proteomes" id="UP000282818"/>
    </source>
</evidence>
<dbReference type="GO" id="GO:0020037">
    <property type="term" value="F:heme binding"/>
    <property type="evidence" value="ECO:0007669"/>
    <property type="project" value="InterPro"/>
</dbReference>
<dbReference type="Proteomes" id="UP000282818">
    <property type="component" value="Unassembled WGS sequence"/>
</dbReference>
<protein>
    <recommendedName>
        <fullName evidence="1">Heme NO-binding domain-containing protein</fullName>
    </recommendedName>
</protein>
<dbReference type="PANTHER" id="PTHR45655">
    <property type="entry name" value="GUANYLATE CYCLASE SOLUBLE SUBUNIT BETA-2"/>
    <property type="match status" value="1"/>
</dbReference>